<proteinExistence type="predicted"/>
<protein>
    <recommendedName>
        <fullName evidence="4">Lipocalin-like domain-containing protein</fullName>
    </recommendedName>
</protein>
<accession>A0A0T5VP92</accession>
<keyword evidence="1" id="KW-0732">Signal</keyword>
<sequence length="135" mass="15150">MKKILLLLLAFASVIHVSCKKNNSNGSNNDGPGEVYGKWKLTETMQDPGDGSGRYKKVSGQTKYLILNKSADKAGKFEGDALPDLFSFRILDSVKMEVYSNTYKMPMIYQYKVSAKSLQLNPPCFEGCGYRFVRE</sequence>
<dbReference type="STRING" id="687842.ASU31_14310"/>
<keyword evidence="3" id="KW-1185">Reference proteome</keyword>
<dbReference type="Proteomes" id="UP000051950">
    <property type="component" value="Unassembled WGS sequence"/>
</dbReference>
<feature type="chain" id="PRO_5006665480" description="Lipocalin-like domain-containing protein" evidence="1">
    <location>
        <begin position="18"/>
        <end position="135"/>
    </location>
</feature>
<organism evidence="2 3">
    <name type="scientific">Pedobacter ginsenosidimutans</name>
    <dbReference type="NCBI Taxonomy" id="687842"/>
    <lineage>
        <taxon>Bacteria</taxon>
        <taxon>Pseudomonadati</taxon>
        <taxon>Bacteroidota</taxon>
        <taxon>Sphingobacteriia</taxon>
        <taxon>Sphingobacteriales</taxon>
        <taxon>Sphingobacteriaceae</taxon>
        <taxon>Pedobacter</taxon>
    </lineage>
</organism>
<comment type="caution">
    <text evidence="2">The sequence shown here is derived from an EMBL/GenBank/DDBJ whole genome shotgun (WGS) entry which is preliminary data.</text>
</comment>
<evidence type="ECO:0000313" key="3">
    <source>
        <dbReference type="Proteomes" id="UP000051950"/>
    </source>
</evidence>
<dbReference type="AlphaFoldDB" id="A0A0T5VP92"/>
<evidence type="ECO:0008006" key="4">
    <source>
        <dbReference type="Google" id="ProtNLM"/>
    </source>
</evidence>
<name>A0A0T5VP92_9SPHI</name>
<feature type="signal peptide" evidence="1">
    <location>
        <begin position="1"/>
        <end position="17"/>
    </location>
</feature>
<dbReference type="EMBL" id="LMZQ01000009">
    <property type="protein sequence ID" value="KRT15519.1"/>
    <property type="molecule type" value="Genomic_DNA"/>
</dbReference>
<dbReference type="RefSeq" id="WP_057932968.1">
    <property type="nucleotide sequence ID" value="NZ_LMZQ01000009.1"/>
</dbReference>
<gene>
    <name evidence="2" type="ORF">ASU31_14310</name>
</gene>
<reference evidence="2 3" key="1">
    <citation type="submission" date="2015-11" db="EMBL/GenBank/DDBJ databases">
        <title>Sequence of Pedobacter ginsenosidimutans.</title>
        <authorList>
            <person name="Carson E."/>
            <person name="Keyser V."/>
            <person name="Newman J."/>
            <person name="Miller J."/>
        </authorList>
    </citation>
    <scope>NUCLEOTIDE SEQUENCE [LARGE SCALE GENOMIC DNA]</scope>
    <source>
        <strain evidence="2 3">KACC 14530</strain>
    </source>
</reference>
<evidence type="ECO:0000313" key="2">
    <source>
        <dbReference type="EMBL" id="KRT15519.1"/>
    </source>
</evidence>
<dbReference type="OrthoDB" id="955522at2"/>
<evidence type="ECO:0000256" key="1">
    <source>
        <dbReference type="SAM" id="SignalP"/>
    </source>
</evidence>